<evidence type="ECO:0000256" key="1">
    <source>
        <dbReference type="ARBA" id="ARBA00004651"/>
    </source>
</evidence>
<dbReference type="GO" id="GO:0005886">
    <property type="term" value="C:plasma membrane"/>
    <property type="evidence" value="ECO:0007669"/>
    <property type="project" value="UniProtKB-SubCell"/>
</dbReference>
<evidence type="ECO:0000256" key="2">
    <source>
        <dbReference type="ARBA" id="ARBA00007069"/>
    </source>
</evidence>
<feature type="transmembrane region" description="Helical" evidence="9">
    <location>
        <begin position="191"/>
        <end position="212"/>
    </location>
</feature>
<proteinExistence type="inferred from homology"/>
<dbReference type="EMBL" id="JACHGW010000004">
    <property type="protein sequence ID" value="MBB6052175.1"/>
    <property type="molecule type" value="Genomic_DNA"/>
</dbReference>
<dbReference type="Proteomes" id="UP000520814">
    <property type="component" value="Unassembled WGS sequence"/>
</dbReference>
<protein>
    <recommendedName>
        <fullName evidence="9">Phosphate transport system permease protein PstA</fullName>
    </recommendedName>
</protein>
<keyword evidence="4 9" id="KW-1003">Cell membrane</keyword>
<sequence length="287" mass="30625">MSLYAADGRVKLRRAQSLFMLTLCSLAALVGIFVLGLVLFFLAQRGLGHLNLKLFTVASGDGDGFAQSLRGTLQILAVACAVAVPLGIMGGIYQQESKGTFANTVRFLTDVLNGIPSIVIGIFVYAALVLPISQAFPGKGYSGWAGGVALAIMMLPLIMRTTEEMLRLVPSALSEASLGLGATRWRTMVSVVLPAARGGILTGILLAVARVAGETAPLIFTILGNEFMGKMDGQMDALPLRLFKYATDVDETHHQIAWAAALVLILMVLCLSIIARLSTRNRMQEDK</sequence>
<feature type="transmembrane region" description="Helical" evidence="9">
    <location>
        <begin position="18"/>
        <end position="43"/>
    </location>
</feature>
<dbReference type="PANTHER" id="PTHR42922:SF1">
    <property type="entry name" value="PHOSPHATE TRANSPORT SYSTEM PERMEASE PROTEIN PSTA"/>
    <property type="match status" value="1"/>
</dbReference>
<comment type="caution">
    <text evidence="11">The sequence shown here is derived from an EMBL/GenBank/DDBJ whole genome shotgun (WGS) entry which is preliminary data.</text>
</comment>
<dbReference type="InterPro" id="IPR000515">
    <property type="entry name" value="MetI-like"/>
</dbReference>
<name>A0A7W9SSR7_ARMRO</name>
<comment type="similarity">
    <text evidence="2 9">Belongs to the binding-protein-dependent transport system permease family. CysTW subfamily.</text>
</comment>
<feature type="transmembrane region" description="Helical" evidence="9">
    <location>
        <begin position="256"/>
        <end position="277"/>
    </location>
</feature>
<accession>A0A7W9SSR7</accession>
<feature type="transmembrane region" description="Helical" evidence="9">
    <location>
        <begin position="141"/>
        <end position="159"/>
    </location>
</feature>
<organism evidence="11 12">
    <name type="scientific">Armatimonas rosea</name>
    <dbReference type="NCBI Taxonomy" id="685828"/>
    <lineage>
        <taxon>Bacteria</taxon>
        <taxon>Bacillati</taxon>
        <taxon>Armatimonadota</taxon>
        <taxon>Armatimonadia</taxon>
        <taxon>Armatimonadales</taxon>
        <taxon>Armatimonadaceae</taxon>
        <taxon>Armatimonas</taxon>
    </lineage>
</organism>
<dbReference type="AlphaFoldDB" id="A0A7W9SSR7"/>
<evidence type="ECO:0000256" key="3">
    <source>
        <dbReference type="ARBA" id="ARBA00022448"/>
    </source>
</evidence>
<keyword evidence="7 9" id="KW-1133">Transmembrane helix</keyword>
<dbReference type="CDD" id="cd06261">
    <property type="entry name" value="TM_PBP2"/>
    <property type="match status" value="1"/>
</dbReference>
<evidence type="ECO:0000256" key="5">
    <source>
        <dbReference type="ARBA" id="ARBA00022592"/>
    </source>
</evidence>
<dbReference type="SUPFAM" id="SSF161098">
    <property type="entry name" value="MetI-like"/>
    <property type="match status" value="1"/>
</dbReference>
<dbReference type="Pfam" id="PF00528">
    <property type="entry name" value="BPD_transp_1"/>
    <property type="match status" value="1"/>
</dbReference>
<dbReference type="Gene3D" id="1.10.3720.10">
    <property type="entry name" value="MetI-like"/>
    <property type="match status" value="1"/>
</dbReference>
<comment type="subcellular location">
    <subcellularLocation>
        <location evidence="1 9">Cell membrane</location>
        <topology evidence="1 9">Multi-pass membrane protein</topology>
    </subcellularLocation>
</comment>
<evidence type="ECO:0000313" key="12">
    <source>
        <dbReference type="Proteomes" id="UP000520814"/>
    </source>
</evidence>
<dbReference type="InterPro" id="IPR035906">
    <property type="entry name" value="MetI-like_sf"/>
</dbReference>
<dbReference type="GO" id="GO:0005315">
    <property type="term" value="F:phosphate transmembrane transporter activity"/>
    <property type="evidence" value="ECO:0007669"/>
    <property type="project" value="InterPro"/>
</dbReference>
<dbReference type="InterPro" id="IPR005672">
    <property type="entry name" value="Phosphate_PstA"/>
</dbReference>
<evidence type="ECO:0000256" key="6">
    <source>
        <dbReference type="ARBA" id="ARBA00022692"/>
    </source>
</evidence>
<keyword evidence="3" id="KW-0813">Transport</keyword>
<dbReference type="InterPro" id="IPR051408">
    <property type="entry name" value="Phosphate_transprt_permease"/>
</dbReference>
<gene>
    <name evidence="11" type="ORF">HNQ39_003996</name>
</gene>
<dbReference type="GO" id="GO:0035435">
    <property type="term" value="P:phosphate ion transmembrane transport"/>
    <property type="evidence" value="ECO:0007669"/>
    <property type="project" value="InterPro"/>
</dbReference>
<evidence type="ECO:0000313" key="11">
    <source>
        <dbReference type="EMBL" id="MBB6052175.1"/>
    </source>
</evidence>
<dbReference type="RefSeq" id="WP_184200720.1">
    <property type="nucleotide sequence ID" value="NZ_JACHGW010000004.1"/>
</dbReference>
<feature type="transmembrane region" description="Helical" evidence="9">
    <location>
        <begin position="105"/>
        <end position="129"/>
    </location>
</feature>
<feature type="transmembrane region" description="Helical" evidence="9">
    <location>
        <begin position="73"/>
        <end position="93"/>
    </location>
</feature>
<evidence type="ECO:0000256" key="7">
    <source>
        <dbReference type="ARBA" id="ARBA00022989"/>
    </source>
</evidence>
<keyword evidence="12" id="KW-1185">Reference proteome</keyword>
<keyword evidence="8 9" id="KW-0472">Membrane</keyword>
<evidence type="ECO:0000256" key="4">
    <source>
        <dbReference type="ARBA" id="ARBA00022475"/>
    </source>
</evidence>
<evidence type="ECO:0000256" key="8">
    <source>
        <dbReference type="ARBA" id="ARBA00023136"/>
    </source>
</evidence>
<feature type="domain" description="ABC transmembrane type-1" evidence="10">
    <location>
        <begin position="69"/>
        <end position="275"/>
    </location>
</feature>
<evidence type="ECO:0000256" key="9">
    <source>
        <dbReference type="RuleBase" id="RU363043"/>
    </source>
</evidence>
<keyword evidence="6 9" id="KW-0812">Transmembrane</keyword>
<evidence type="ECO:0000259" key="10">
    <source>
        <dbReference type="PROSITE" id="PS50928"/>
    </source>
</evidence>
<keyword evidence="5" id="KW-0592">Phosphate transport</keyword>
<reference evidence="11 12" key="1">
    <citation type="submission" date="2020-08" db="EMBL/GenBank/DDBJ databases">
        <title>Genomic Encyclopedia of Type Strains, Phase IV (KMG-IV): sequencing the most valuable type-strain genomes for metagenomic binning, comparative biology and taxonomic classification.</title>
        <authorList>
            <person name="Goeker M."/>
        </authorList>
    </citation>
    <scope>NUCLEOTIDE SEQUENCE [LARGE SCALE GENOMIC DNA]</scope>
    <source>
        <strain evidence="11 12">DSM 23562</strain>
    </source>
</reference>
<dbReference type="PROSITE" id="PS50928">
    <property type="entry name" value="ABC_TM1"/>
    <property type="match status" value="1"/>
</dbReference>
<dbReference type="NCBIfam" id="TIGR00974">
    <property type="entry name" value="3a0107s02c"/>
    <property type="match status" value="1"/>
</dbReference>
<dbReference type="PANTHER" id="PTHR42922">
    <property type="entry name" value="PHOSPHATE TRANSPORT SYSTEM PERMEASE PROTEIN PSTA"/>
    <property type="match status" value="1"/>
</dbReference>